<comment type="cofactor">
    <cofactor evidence="1">
        <name>Mg(2+)</name>
        <dbReference type="ChEBI" id="CHEBI:18420"/>
    </cofactor>
</comment>
<dbReference type="EMBL" id="VLJN01000066">
    <property type="protein sequence ID" value="TWG78934.1"/>
    <property type="molecule type" value="Genomic_DNA"/>
</dbReference>
<dbReference type="Proteomes" id="UP000318141">
    <property type="component" value="Unassembled WGS sequence"/>
</dbReference>
<dbReference type="AlphaFoldDB" id="A0A562B1I7"/>
<dbReference type="SUPFAM" id="SSF51604">
    <property type="entry name" value="Enolase C-terminal domain-like"/>
    <property type="match status" value="1"/>
</dbReference>
<dbReference type="PANTHER" id="PTHR13794:SF58">
    <property type="entry name" value="MITOCHONDRIAL ENOLASE SUPERFAMILY MEMBER 1"/>
    <property type="match status" value="1"/>
</dbReference>
<gene>
    <name evidence="5" type="ORF">L602_000800000030</name>
</gene>
<dbReference type="GO" id="GO:0000287">
    <property type="term" value="F:magnesium ion binding"/>
    <property type="evidence" value="ECO:0007669"/>
    <property type="project" value="TreeGrafter"/>
</dbReference>
<evidence type="ECO:0000313" key="5">
    <source>
        <dbReference type="EMBL" id="TWG78934.1"/>
    </source>
</evidence>
<organism evidence="5 6">
    <name type="scientific">Cupriavidus gilardii J11</name>
    <dbReference type="NCBI Taxonomy" id="936133"/>
    <lineage>
        <taxon>Bacteria</taxon>
        <taxon>Pseudomonadati</taxon>
        <taxon>Pseudomonadota</taxon>
        <taxon>Betaproteobacteria</taxon>
        <taxon>Burkholderiales</taxon>
        <taxon>Burkholderiaceae</taxon>
        <taxon>Cupriavidus</taxon>
    </lineage>
</organism>
<evidence type="ECO:0000256" key="3">
    <source>
        <dbReference type="ARBA" id="ARBA00022842"/>
    </source>
</evidence>
<keyword evidence="6" id="KW-1185">Reference proteome</keyword>
<dbReference type="PROSITE" id="PS00909">
    <property type="entry name" value="MR_MLE_2"/>
    <property type="match status" value="1"/>
</dbReference>
<dbReference type="Gene3D" id="3.20.20.120">
    <property type="entry name" value="Enolase-like C-terminal domain"/>
    <property type="match status" value="1"/>
</dbReference>
<feature type="domain" description="Mandelate racemase/muconate lactonizing enzyme C-terminal" evidence="4">
    <location>
        <begin position="168"/>
        <end position="262"/>
    </location>
</feature>
<dbReference type="InterPro" id="IPR029065">
    <property type="entry name" value="Enolase_C-like"/>
</dbReference>
<sequence>MMPRAHTTDIGVADQPVRIDSLDAFVFRAPAVPPVQTSFGIMHDRPAVLVRVRDRDGAEGWGEIWCNFPTVGAEHRARLALAYGRPLVVGKSWSHPGQAWPDMHARLQVLMLQTGEAGPLHQLMAGIDTALWDLFARRAGKPLWQYLGGDGGGDAVQVYASGINPTEPEVLAAAKAREGYRAFKLKVGFGIERDVANLRRMRETLGDEATLMVDANQAWSFEEAREAGGHLLDFGLTWLEEPLRASAPPSQWQALAQALPLRLAGGENVSDMARYDDFIAVPGMSVIQPDVGKWGGVTGCIEVARRATAAGRWYCPHWLGAGIGLAASMHLKAAAGGPGYVEVDANPNPLRDLLAQPGLRVEDGYVRLGQAPGLGVTPDLEAAREFAVRVVELG</sequence>
<dbReference type="GO" id="GO:0016836">
    <property type="term" value="F:hydro-lyase activity"/>
    <property type="evidence" value="ECO:0007669"/>
    <property type="project" value="TreeGrafter"/>
</dbReference>
<dbReference type="CDD" id="cd03316">
    <property type="entry name" value="MR_like"/>
    <property type="match status" value="1"/>
</dbReference>
<proteinExistence type="predicted"/>
<reference evidence="5 6" key="1">
    <citation type="submission" date="2019-07" db="EMBL/GenBank/DDBJ databases">
        <title>Genome sequencing of lignin-degrading bacterial isolates.</title>
        <authorList>
            <person name="Gladden J."/>
        </authorList>
    </citation>
    <scope>NUCLEOTIDE SEQUENCE [LARGE SCALE GENOMIC DNA]</scope>
    <source>
        <strain evidence="5 6">J11</strain>
    </source>
</reference>
<dbReference type="Pfam" id="PF02746">
    <property type="entry name" value="MR_MLE_N"/>
    <property type="match status" value="1"/>
</dbReference>
<dbReference type="GO" id="GO:0016052">
    <property type="term" value="P:carbohydrate catabolic process"/>
    <property type="evidence" value="ECO:0007669"/>
    <property type="project" value="TreeGrafter"/>
</dbReference>
<evidence type="ECO:0000256" key="1">
    <source>
        <dbReference type="ARBA" id="ARBA00001946"/>
    </source>
</evidence>
<dbReference type="InterPro" id="IPR013342">
    <property type="entry name" value="Mandelate_racemase_C"/>
</dbReference>
<dbReference type="Pfam" id="PF13378">
    <property type="entry name" value="MR_MLE_C"/>
    <property type="match status" value="1"/>
</dbReference>
<dbReference type="InterPro" id="IPR029017">
    <property type="entry name" value="Enolase-like_N"/>
</dbReference>
<name>A0A562B1I7_9BURK</name>
<dbReference type="Gene3D" id="3.30.390.10">
    <property type="entry name" value="Enolase-like, N-terminal domain"/>
    <property type="match status" value="1"/>
</dbReference>
<dbReference type="SMART" id="SM00922">
    <property type="entry name" value="MR_MLE"/>
    <property type="match status" value="1"/>
</dbReference>
<evidence type="ECO:0000259" key="4">
    <source>
        <dbReference type="SMART" id="SM00922"/>
    </source>
</evidence>
<comment type="caution">
    <text evidence="5">The sequence shown here is derived from an EMBL/GenBank/DDBJ whole genome shotgun (WGS) entry which is preliminary data.</text>
</comment>
<evidence type="ECO:0000313" key="6">
    <source>
        <dbReference type="Proteomes" id="UP000318141"/>
    </source>
</evidence>
<dbReference type="InterPro" id="IPR013341">
    <property type="entry name" value="Mandelate_racemase_N_dom"/>
</dbReference>
<keyword evidence="3" id="KW-0460">Magnesium</keyword>
<keyword evidence="2" id="KW-0479">Metal-binding</keyword>
<dbReference type="SUPFAM" id="SSF54826">
    <property type="entry name" value="Enolase N-terminal domain-like"/>
    <property type="match status" value="1"/>
</dbReference>
<dbReference type="InterPro" id="IPR046945">
    <property type="entry name" value="RHMD-like"/>
</dbReference>
<accession>A0A562B1I7</accession>
<dbReference type="SFLD" id="SFLDS00001">
    <property type="entry name" value="Enolase"/>
    <property type="match status" value="1"/>
</dbReference>
<evidence type="ECO:0000256" key="2">
    <source>
        <dbReference type="ARBA" id="ARBA00022723"/>
    </source>
</evidence>
<dbReference type="PANTHER" id="PTHR13794">
    <property type="entry name" value="ENOLASE SUPERFAMILY, MANDELATE RACEMASE"/>
    <property type="match status" value="1"/>
</dbReference>
<dbReference type="GO" id="GO:0009063">
    <property type="term" value="P:amino acid catabolic process"/>
    <property type="evidence" value="ECO:0007669"/>
    <property type="project" value="InterPro"/>
</dbReference>
<dbReference type="InterPro" id="IPR036849">
    <property type="entry name" value="Enolase-like_C_sf"/>
</dbReference>
<dbReference type="InterPro" id="IPR018110">
    <property type="entry name" value="Mandel_Rmase/mucon_lact_enz_CS"/>
</dbReference>
<protein>
    <submittedName>
        <fullName evidence="5">L-alanine-DL-glutamate epimerase-like enolase superfamily enzyme</fullName>
    </submittedName>
</protein>
<dbReference type="SFLD" id="SFLDG00179">
    <property type="entry name" value="mandelate_racemase"/>
    <property type="match status" value="1"/>
</dbReference>